<accession>E3BLV8</accession>
<evidence type="ECO:0000259" key="7">
    <source>
        <dbReference type="Pfam" id="PF04888"/>
    </source>
</evidence>
<feature type="domain" description="Translocator protein BipB-like C-terminal" evidence="7">
    <location>
        <begin position="116"/>
        <end position="387"/>
    </location>
</feature>
<evidence type="ECO:0000256" key="1">
    <source>
        <dbReference type="ARBA" id="ARBA00004301"/>
    </source>
</evidence>
<dbReference type="AlphaFoldDB" id="E3BLV8"/>
<dbReference type="GO" id="GO:0033644">
    <property type="term" value="C:host cell membrane"/>
    <property type="evidence" value="ECO:0007669"/>
    <property type="project" value="UniProtKB-SubCell"/>
</dbReference>
<dbReference type="STRING" id="796620.VIBC2010_01383"/>
<reference evidence="8 9" key="1">
    <citation type="journal article" date="2012" name="Int. J. Syst. Evol. Microbiol.">
        <title>Vibrio caribbeanicus sp. nov., isolated from the marine sponge Scleritoderma cyanea.</title>
        <authorList>
            <person name="Hoffmann M."/>
            <person name="Monday S.R."/>
            <person name="Allard M.W."/>
            <person name="Strain E.A."/>
            <person name="Whittaker P."/>
            <person name="Naum M."/>
            <person name="McCarthy P.J."/>
            <person name="Lopez J.V."/>
            <person name="Fischer M."/>
            <person name="Brown E.W."/>
        </authorList>
    </citation>
    <scope>NUCLEOTIDE SEQUENCE [LARGE SCALE GENOMIC DNA]</scope>
    <source>
        <strain evidence="8 9">ATCC BAA-2122</strain>
    </source>
</reference>
<protein>
    <recommendedName>
        <fullName evidence="7">Translocator protein BipB-like C-terminal domain-containing protein</fullName>
    </recommendedName>
</protein>
<evidence type="ECO:0000256" key="3">
    <source>
        <dbReference type="ARBA" id="ARBA00023026"/>
    </source>
</evidence>
<dbReference type="EMBL" id="AEIU01000083">
    <property type="protein sequence ID" value="EFP95886.1"/>
    <property type="molecule type" value="Genomic_DNA"/>
</dbReference>
<name>E3BLV8_9VIBR</name>
<organism evidence="8 9">
    <name type="scientific">Vibrio caribbeanicus ATCC BAA-2122</name>
    <dbReference type="NCBI Taxonomy" id="796620"/>
    <lineage>
        <taxon>Bacteria</taxon>
        <taxon>Pseudomonadati</taxon>
        <taxon>Pseudomonadota</taxon>
        <taxon>Gammaproteobacteria</taxon>
        <taxon>Vibrionales</taxon>
        <taxon>Vibrionaceae</taxon>
        <taxon>Vibrio</taxon>
    </lineage>
</organism>
<feature type="transmembrane region" description="Helical" evidence="6">
    <location>
        <begin position="177"/>
        <end position="210"/>
    </location>
</feature>
<gene>
    <name evidence="8" type="ORF">VIBC2010_01383</name>
</gene>
<keyword evidence="3" id="KW-0843">Virulence</keyword>
<evidence type="ECO:0000256" key="2">
    <source>
        <dbReference type="ARBA" id="ARBA00022870"/>
    </source>
</evidence>
<feature type="transmembrane region" description="Helical" evidence="6">
    <location>
        <begin position="230"/>
        <end position="253"/>
    </location>
</feature>
<keyword evidence="6" id="KW-1133">Transmembrane helix</keyword>
<evidence type="ECO:0000256" key="5">
    <source>
        <dbReference type="SAM" id="MobiDB-lite"/>
    </source>
</evidence>
<feature type="region of interest" description="Disordered" evidence="5">
    <location>
        <begin position="1"/>
        <end position="28"/>
    </location>
</feature>
<dbReference type="Proteomes" id="UP000002943">
    <property type="component" value="Unassembled WGS sequence"/>
</dbReference>
<dbReference type="InterPro" id="IPR006972">
    <property type="entry name" value="BipB-like_C"/>
</dbReference>
<keyword evidence="6" id="KW-0472">Membrane</keyword>
<comment type="subcellular location">
    <subcellularLocation>
        <location evidence="1">Host membrane</location>
        <topology evidence="1">Multi-pass membrane protein</topology>
    </subcellularLocation>
</comment>
<dbReference type="Pfam" id="PF04888">
    <property type="entry name" value="SseC"/>
    <property type="match status" value="1"/>
</dbReference>
<comment type="similarity">
    <text evidence="4">Belongs to the SctE/SipB/YopB family.</text>
</comment>
<evidence type="ECO:0000313" key="8">
    <source>
        <dbReference type="EMBL" id="EFP95886.1"/>
    </source>
</evidence>
<evidence type="ECO:0000256" key="4">
    <source>
        <dbReference type="ARBA" id="ARBA00035640"/>
    </source>
</evidence>
<sequence>MNSIALDRNQSQVFTPDSNQTTSDKVTGVASSATPAVTFENVKSKSTDVPKVGKSGIQLDPPNAAVNDTINEFTITGMQAMQAMTRLYSTVLKSVDSIIGGSPNIRTKVSDAADFELELAKITDQLKGAQSSIQKQDLSITKERHKKEMDANAEKLIESEAAAKEAQKAGLASKVFGWISVAASVLAGIAMIATGAGAVAGVAMIVGGVIDATTRILDHAGVDNPIAQKVLMALSIAVTVVSVVVTFGGAGAAKLAEVTAKAPQTILKTVNSLSTKVGNGLTKVAEINIKAASTSAKAVKISSETTDVLANVGQGVSNLVSGIKRANVTGIEADLKNSSAAMELINAQMDKIKENISKVFESNQHIMDALMRIIQERYDVLNSVAQNNKSIV</sequence>
<keyword evidence="6" id="KW-0812">Transmembrane</keyword>
<evidence type="ECO:0000256" key="6">
    <source>
        <dbReference type="SAM" id="Phobius"/>
    </source>
</evidence>
<dbReference type="OrthoDB" id="5878231at2"/>
<keyword evidence="9" id="KW-1185">Reference proteome</keyword>
<dbReference type="RefSeq" id="WP_009602039.1">
    <property type="nucleotide sequence ID" value="NZ_AEIU01000083.1"/>
</dbReference>
<comment type="caution">
    <text evidence="8">The sequence shown here is derived from an EMBL/GenBank/DDBJ whole genome shotgun (WGS) entry which is preliminary data.</text>
</comment>
<keyword evidence="2" id="KW-1043">Host membrane</keyword>
<evidence type="ECO:0000313" key="9">
    <source>
        <dbReference type="Proteomes" id="UP000002943"/>
    </source>
</evidence>
<proteinExistence type="inferred from homology"/>
<dbReference type="eggNOG" id="COG5613">
    <property type="taxonomic scope" value="Bacteria"/>
</dbReference>